<reference evidence="6 7" key="1">
    <citation type="submission" date="2023-06" db="EMBL/GenBank/DDBJ databases">
        <title>Draft genome sequence of Novosphingobium sp. strain IK01.</title>
        <authorList>
            <person name="Hatamoto M."/>
            <person name="Ikarashi T."/>
            <person name="Yamaguchi T."/>
        </authorList>
    </citation>
    <scope>NUCLEOTIDE SEQUENCE [LARGE SCALE GENOMIC DNA]</scope>
    <source>
        <strain evidence="6 7">IK01</strain>
    </source>
</reference>
<dbReference type="PANTHER" id="PTHR35814">
    <property type="match status" value="1"/>
</dbReference>
<dbReference type="InterPro" id="IPR023352">
    <property type="entry name" value="MAPEG-like_dom_sf"/>
</dbReference>
<keyword evidence="3 5" id="KW-1133">Transmembrane helix</keyword>
<name>A0ABQ6P628_9SPHN</name>
<feature type="transmembrane region" description="Helical" evidence="5">
    <location>
        <begin position="6"/>
        <end position="24"/>
    </location>
</feature>
<dbReference type="Gene3D" id="1.20.120.550">
    <property type="entry name" value="Membrane associated eicosanoid/glutathione metabolism-like domain"/>
    <property type="match status" value="1"/>
</dbReference>
<keyword evidence="2 5" id="KW-0812">Transmembrane</keyword>
<organism evidence="6 7">
    <name type="scientific">Novosphingobium pituita</name>
    <dbReference type="NCBI Taxonomy" id="3056842"/>
    <lineage>
        <taxon>Bacteria</taxon>
        <taxon>Pseudomonadati</taxon>
        <taxon>Pseudomonadota</taxon>
        <taxon>Alphaproteobacteria</taxon>
        <taxon>Sphingomonadales</taxon>
        <taxon>Sphingomonadaceae</taxon>
        <taxon>Novosphingobium</taxon>
    </lineage>
</organism>
<evidence type="ECO:0000313" key="7">
    <source>
        <dbReference type="Proteomes" id="UP001187221"/>
    </source>
</evidence>
<dbReference type="Proteomes" id="UP001187221">
    <property type="component" value="Unassembled WGS sequence"/>
</dbReference>
<evidence type="ECO:0000256" key="4">
    <source>
        <dbReference type="ARBA" id="ARBA00023136"/>
    </source>
</evidence>
<gene>
    <name evidence="6" type="ORF">NUTIK01_11120</name>
</gene>
<dbReference type="InterPro" id="IPR001129">
    <property type="entry name" value="Membr-assoc_MAPEG"/>
</dbReference>
<sequence length="131" mass="13735">MPVILPITLSAAGAAAILNIWLAVRIGMVRRARHIWMGDGGDTALVARMRAQANFIEYTPITLILVGAIELARPGSPWLLGTAAIYLLGRIAHGLGMDGGRALPLRMVGALTTMVVLIGLAIWGISIAADA</sequence>
<keyword evidence="4 5" id="KW-0472">Membrane</keyword>
<evidence type="ECO:0000256" key="1">
    <source>
        <dbReference type="ARBA" id="ARBA00004370"/>
    </source>
</evidence>
<evidence type="ECO:0000256" key="2">
    <source>
        <dbReference type="ARBA" id="ARBA00022692"/>
    </source>
</evidence>
<dbReference type="EMBL" id="BTFW01000001">
    <property type="protein sequence ID" value="GMM60335.1"/>
    <property type="molecule type" value="Genomic_DNA"/>
</dbReference>
<proteinExistence type="predicted"/>
<evidence type="ECO:0000256" key="3">
    <source>
        <dbReference type="ARBA" id="ARBA00022989"/>
    </source>
</evidence>
<evidence type="ECO:0000313" key="6">
    <source>
        <dbReference type="EMBL" id="GMM60335.1"/>
    </source>
</evidence>
<evidence type="ECO:0008006" key="8">
    <source>
        <dbReference type="Google" id="ProtNLM"/>
    </source>
</evidence>
<evidence type="ECO:0000256" key="5">
    <source>
        <dbReference type="SAM" id="Phobius"/>
    </source>
</evidence>
<dbReference type="Pfam" id="PF01124">
    <property type="entry name" value="MAPEG"/>
    <property type="match status" value="1"/>
</dbReference>
<comment type="caution">
    <text evidence="6">The sequence shown here is derived from an EMBL/GenBank/DDBJ whole genome shotgun (WGS) entry which is preliminary data.</text>
</comment>
<comment type="subcellular location">
    <subcellularLocation>
        <location evidence="1">Membrane</location>
    </subcellularLocation>
</comment>
<dbReference type="PANTHER" id="PTHR35814:SF1">
    <property type="entry name" value="GLUTATHIONE S-TRANSFERASE-RELATED"/>
    <property type="match status" value="1"/>
</dbReference>
<dbReference type="RefSeq" id="WP_317974137.1">
    <property type="nucleotide sequence ID" value="NZ_BTFW01000001.1"/>
</dbReference>
<protein>
    <recommendedName>
        <fullName evidence="8">MAPEG family protein</fullName>
    </recommendedName>
</protein>
<dbReference type="SUPFAM" id="SSF161084">
    <property type="entry name" value="MAPEG domain-like"/>
    <property type="match status" value="1"/>
</dbReference>
<accession>A0ABQ6P628</accession>
<feature type="transmembrane region" description="Helical" evidence="5">
    <location>
        <begin position="108"/>
        <end position="129"/>
    </location>
</feature>
<keyword evidence="7" id="KW-1185">Reference proteome</keyword>